<accession>A0A6J6WJG6</accession>
<dbReference type="NCBIfam" id="TIGR03447">
    <property type="entry name" value="mycothiol_MshC"/>
    <property type="match status" value="1"/>
</dbReference>
<dbReference type="InterPro" id="IPR032678">
    <property type="entry name" value="tRNA-synt_1_cat_dom"/>
</dbReference>
<name>A0A6J6WJG6_9ZZZZ</name>
<organism evidence="12">
    <name type="scientific">freshwater metagenome</name>
    <dbReference type="NCBI Taxonomy" id="449393"/>
    <lineage>
        <taxon>unclassified sequences</taxon>
        <taxon>metagenomes</taxon>
        <taxon>ecological metagenomes</taxon>
    </lineage>
</organism>
<dbReference type="SUPFAM" id="SSF52374">
    <property type="entry name" value="Nucleotidylyl transferase"/>
    <property type="match status" value="1"/>
</dbReference>
<dbReference type="GO" id="GO:0004817">
    <property type="term" value="F:cysteine-tRNA ligase activity"/>
    <property type="evidence" value="ECO:0007669"/>
    <property type="project" value="TreeGrafter"/>
</dbReference>
<evidence type="ECO:0000259" key="10">
    <source>
        <dbReference type="Pfam" id="PF01406"/>
    </source>
</evidence>
<evidence type="ECO:0000256" key="4">
    <source>
        <dbReference type="ARBA" id="ARBA00020068"/>
    </source>
</evidence>
<dbReference type="EMBL" id="CAFBPG010000012">
    <property type="protein sequence ID" value="CAB5004698.1"/>
    <property type="molecule type" value="Genomic_DNA"/>
</dbReference>
<comment type="function">
    <text evidence="1">Catalyzes the ATP-dependent condensation of GlcN-Ins and L-cysteine to form L-Cys-GlcN-Ins.</text>
</comment>
<evidence type="ECO:0000313" key="12">
    <source>
        <dbReference type="EMBL" id="CAB4783198.1"/>
    </source>
</evidence>
<evidence type="ECO:0000256" key="8">
    <source>
        <dbReference type="ARBA" id="ARBA00033376"/>
    </source>
</evidence>
<dbReference type="Gene3D" id="1.20.120.640">
    <property type="entry name" value="Anticodon-binding domain of a subclass of class I aminoacyl-tRNA synthetases"/>
    <property type="match status" value="1"/>
</dbReference>
<dbReference type="GO" id="GO:0005524">
    <property type="term" value="F:ATP binding"/>
    <property type="evidence" value="ECO:0007669"/>
    <property type="project" value="UniProtKB-KW"/>
</dbReference>
<reference evidence="12" key="1">
    <citation type="submission" date="2020-05" db="EMBL/GenBank/DDBJ databases">
        <authorList>
            <person name="Chiriac C."/>
            <person name="Salcher M."/>
            <person name="Ghai R."/>
            <person name="Kavagutti S V."/>
        </authorList>
    </citation>
    <scope>NUCLEOTIDE SEQUENCE</scope>
</reference>
<gene>
    <name evidence="11" type="ORF">UFOPK1773_00734</name>
    <name evidence="12" type="ORF">UFOPK2931_00921</name>
    <name evidence="13" type="ORF">UFOPK3287_00647</name>
    <name evidence="14" type="ORF">UFOPK4074_00281</name>
</gene>
<evidence type="ECO:0000313" key="13">
    <source>
        <dbReference type="EMBL" id="CAB4849883.1"/>
    </source>
</evidence>
<dbReference type="EC" id="6.3.1.13" evidence="3"/>
<evidence type="ECO:0000313" key="14">
    <source>
        <dbReference type="EMBL" id="CAB5004698.1"/>
    </source>
</evidence>
<dbReference type="GO" id="GO:0010125">
    <property type="term" value="P:mycothiol biosynthetic process"/>
    <property type="evidence" value="ECO:0007669"/>
    <property type="project" value="InterPro"/>
</dbReference>
<dbReference type="AlphaFoldDB" id="A0A6J6WJG6"/>
<evidence type="ECO:0000256" key="7">
    <source>
        <dbReference type="ARBA" id="ARBA00022840"/>
    </source>
</evidence>
<proteinExistence type="inferred from homology"/>
<dbReference type="PRINTS" id="PR00983">
    <property type="entry name" value="TRNASYNTHCYS"/>
</dbReference>
<sequence>MISWAEVAIPRISATHAFSPLRLKSTATNTLVELPVDRDIRMYVCGITPYDSTHLGHAATYIAFDLVNRYIRSSGQKMHFVENITDIDDPLLVRAKRDNVSWQSLATSQIELFRGDMTDLHVIPPQNFIGAVESIPLVVDAVAVMKERGAVYELEDDLYFRVNSDEKFGTRSHLTKENMIGIARERGGDPDRSGKEDPLDALLWMQQKPDEPGWPSPYGTGRPGWHIECCAIALHYLPNSKEDAYCVDIQGGGNDLQFPHHEIGASQARILGGKDFARIYMHAGMIGLDGEKMSKSKGNLVLVSTLVSQGTDPMAIRLALLTGHYSHDRMWDSQLLSDAQTLLVRLRSCLSREEVATTSSVVATIIALLANDLDTPGVIEKLKQWCEETEAGAIGGSAGELSRALDALLGIAF</sequence>
<dbReference type="InterPro" id="IPR014729">
    <property type="entry name" value="Rossmann-like_a/b/a_fold"/>
</dbReference>
<evidence type="ECO:0000256" key="5">
    <source>
        <dbReference type="ARBA" id="ARBA00022598"/>
    </source>
</evidence>
<dbReference type="GO" id="GO:0006423">
    <property type="term" value="P:cysteinyl-tRNA aminoacylation"/>
    <property type="evidence" value="ECO:0007669"/>
    <property type="project" value="TreeGrafter"/>
</dbReference>
<dbReference type="Gene3D" id="3.40.50.620">
    <property type="entry name" value="HUPs"/>
    <property type="match status" value="1"/>
</dbReference>
<evidence type="ECO:0000256" key="1">
    <source>
        <dbReference type="ARBA" id="ARBA00003679"/>
    </source>
</evidence>
<dbReference type="GO" id="GO:0005829">
    <property type="term" value="C:cytosol"/>
    <property type="evidence" value="ECO:0007669"/>
    <property type="project" value="TreeGrafter"/>
</dbReference>
<dbReference type="EMBL" id="CAEZZZ010000067">
    <property type="protein sequence ID" value="CAB4783198.1"/>
    <property type="molecule type" value="Genomic_DNA"/>
</dbReference>
<dbReference type="Pfam" id="PF01406">
    <property type="entry name" value="tRNA-synt_1e"/>
    <property type="match status" value="1"/>
</dbReference>
<evidence type="ECO:0000256" key="3">
    <source>
        <dbReference type="ARBA" id="ARBA00012088"/>
    </source>
</evidence>
<evidence type="ECO:0000256" key="6">
    <source>
        <dbReference type="ARBA" id="ARBA00022741"/>
    </source>
</evidence>
<evidence type="ECO:0000313" key="11">
    <source>
        <dbReference type="EMBL" id="CAB4589316.1"/>
    </source>
</evidence>
<keyword evidence="7" id="KW-0067">ATP-binding</keyword>
<dbReference type="InterPro" id="IPR024909">
    <property type="entry name" value="Cys-tRNA/MSH_ligase"/>
</dbReference>
<protein>
    <recommendedName>
        <fullName evidence="4">L-cysteine:1D-myo-inositol 2-amino-2-deoxy-alpha-D-glucopyranoside ligase</fullName>
        <ecNumber evidence="3">6.3.1.13</ecNumber>
    </recommendedName>
    <alternativeName>
        <fullName evidence="8">Mycothiol ligase</fullName>
    </alternativeName>
</protein>
<comment type="similarity">
    <text evidence="2">Belongs to the class-I aminoacyl-tRNA synthetase family. MshC subfamily.</text>
</comment>
<evidence type="ECO:0000256" key="9">
    <source>
        <dbReference type="ARBA" id="ARBA00048350"/>
    </source>
</evidence>
<dbReference type="EMBL" id="CAFBJH010000032">
    <property type="protein sequence ID" value="CAB4849883.1"/>
    <property type="molecule type" value="Genomic_DNA"/>
</dbReference>
<dbReference type="GO" id="GO:0035446">
    <property type="term" value="F:cysteine-glucosaminylinositol ligase activity"/>
    <property type="evidence" value="ECO:0007669"/>
    <property type="project" value="UniProtKB-EC"/>
</dbReference>
<dbReference type="EMBL" id="CAEZUA010000041">
    <property type="protein sequence ID" value="CAB4589316.1"/>
    <property type="molecule type" value="Genomic_DNA"/>
</dbReference>
<dbReference type="PANTHER" id="PTHR10890">
    <property type="entry name" value="CYSTEINYL-TRNA SYNTHETASE"/>
    <property type="match status" value="1"/>
</dbReference>
<comment type="catalytic activity">
    <reaction evidence="9">
        <text>1D-myo-inositol 2-amino-2-deoxy-alpha-D-glucopyranoside + L-cysteine + ATP = 1D-myo-inositol 2-(L-cysteinylamino)-2-deoxy-alpha-D-glucopyranoside + AMP + diphosphate + H(+)</text>
        <dbReference type="Rhea" id="RHEA:26176"/>
        <dbReference type="ChEBI" id="CHEBI:15378"/>
        <dbReference type="ChEBI" id="CHEBI:30616"/>
        <dbReference type="ChEBI" id="CHEBI:33019"/>
        <dbReference type="ChEBI" id="CHEBI:35235"/>
        <dbReference type="ChEBI" id="CHEBI:58886"/>
        <dbReference type="ChEBI" id="CHEBI:58887"/>
        <dbReference type="ChEBI" id="CHEBI:456215"/>
        <dbReference type="EC" id="6.3.1.13"/>
    </reaction>
</comment>
<keyword evidence="5" id="KW-0436">Ligase</keyword>
<dbReference type="PANTHER" id="PTHR10890:SF3">
    <property type="entry name" value="CYSTEINE--TRNA LIGASE, CYTOPLASMIC"/>
    <property type="match status" value="1"/>
</dbReference>
<dbReference type="InterPro" id="IPR017812">
    <property type="entry name" value="Mycothiol_ligase_MshC"/>
</dbReference>
<feature type="domain" description="tRNA synthetases class I catalytic" evidence="10">
    <location>
        <begin position="37"/>
        <end position="339"/>
    </location>
</feature>
<keyword evidence="6" id="KW-0547">Nucleotide-binding</keyword>
<evidence type="ECO:0000256" key="2">
    <source>
        <dbReference type="ARBA" id="ARBA00007723"/>
    </source>
</evidence>